<dbReference type="InterPro" id="IPR018253">
    <property type="entry name" value="DnaJ_domain_CS"/>
</dbReference>
<dbReference type="PROSITE" id="PS50076">
    <property type="entry name" value="DNAJ_2"/>
    <property type="match status" value="1"/>
</dbReference>
<dbReference type="Gene3D" id="1.10.287.110">
    <property type="entry name" value="DnaJ domain"/>
    <property type="match status" value="1"/>
</dbReference>
<dbReference type="GO" id="GO:0051082">
    <property type="term" value="F:unfolded protein binding"/>
    <property type="evidence" value="ECO:0007669"/>
    <property type="project" value="TreeGrafter"/>
</dbReference>
<protein>
    <recommendedName>
        <fullName evidence="1">J domain-containing protein</fullName>
    </recommendedName>
</protein>
<reference evidence="2" key="1">
    <citation type="submission" date="2021-02" db="EMBL/GenBank/DDBJ databases">
        <authorList>
            <person name="Nowell W R."/>
        </authorList>
    </citation>
    <scope>NUCLEOTIDE SEQUENCE</scope>
</reference>
<organism evidence="2 3">
    <name type="scientific">Adineta ricciae</name>
    <name type="common">Rotifer</name>
    <dbReference type="NCBI Taxonomy" id="249248"/>
    <lineage>
        <taxon>Eukaryota</taxon>
        <taxon>Metazoa</taxon>
        <taxon>Spiralia</taxon>
        <taxon>Gnathifera</taxon>
        <taxon>Rotifera</taxon>
        <taxon>Eurotatoria</taxon>
        <taxon>Bdelloidea</taxon>
        <taxon>Adinetida</taxon>
        <taxon>Adinetidae</taxon>
        <taxon>Adineta</taxon>
    </lineage>
</organism>
<dbReference type="Proteomes" id="UP000663852">
    <property type="component" value="Unassembled WGS sequence"/>
</dbReference>
<dbReference type="InterPro" id="IPR036869">
    <property type="entry name" value="J_dom_sf"/>
</dbReference>
<dbReference type="GO" id="GO:0044183">
    <property type="term" value="F:protein folding chaperone"/>
    <property type="evidence" value="ECO:0007669"/>
    <property type="project" value="TreeGrafter"/>
</dbReference>
<dbReference type="PANTHER" id="PTHR43948:SF10">
    <property type="entry name" value="MRJ, ISOFORM E"/>
    <property type="match status" value="1"/>
</dbReference>
<dbReference type="InterPro" id="IPR001623">
    <property type="entry name" value="DnaJ_domain"/>
</dbReference>
<sequence>MVSHSTVADYYKELGVHRHATSADIRAAYKRLALVWHPDRNKAKEAEEKFKKIKQAYDVLIDDKQRREYDQQQNPWFDGTSSFQYAAHPASADQFNLHTFDQFTAAPVDPFEIINDIQYFQDADFTTKMMNSPSYRNLYTQIFNTMNNDPQNHRRGHTSSPIYLNNDRLFRPISKGRSKQHQSKRTSSKRFSTNIPVIHSTMPNDWFLNELIDTYEQQNFDFMQPAFQNDPFYDDLSHCSVCQKKIIGDRTQLLHHERQCRENSHYYATVPPTTIDLNRLNFEQLLELHQSMIALVR</sequence>
<dbReference type="EMBL" id="CAJNOJ010000214">
    <property type="protein sequence ID" value="CAF1298773.1"/>
    <property type="molecule type" value="Genomic_DNA"/>
</dbReference>
<dbReference type="PROSITE" id="PS00636">
    <property type="entry name" value="DNAJ_1"/>
    <property type="match status" value="1"/>
</dbReference>
<dbReference type="GO" id="GO:0005737">
    <property type="term" value="C:cytoplasm"/>
    <property type="evidence" value="ECO:0007669"/>
    <property type="project" value="TreeGrafter"/>
</dbReference>
<dbReference type="CDD" id="cd06257">
    <property type="entry name" value="DnaJ"/>
    <property type="match status" value="1"/>
</dbReference>
<comment type="caution">
    <text evidence="2">The sequence shown here is derived from an EMBL/GenBank/DDBJ whole genome shotgun (WGS) entry which is preliminary data.</text>
</comment>
<name>A0A815DIK5_ADIRI</name>
<dbReference type="PANTHER" id="PTHR43948">
    <property type="entry name" value="DNAJ HOMOLOG SUBFAMILY B"/>
    <property type="match status" value="1"/>
</dbReference>
<proteinExistence type="predicted"/>
<dbReference type="SUPFAM" id="SSF46565">
    <property type="entry name" value="Chaperone J-domain"/>
    <property type="match status" value="1"/>
</dbReference>
<evidence type="ECO:0000313" key="2">
    <source>
        <dbReference type="EMBL" id="CAF1298773.1"/>
    </source>
</evidence>
<dbReference type="SMART" id="SM00271">
    <property type="entry name" value="DnaJ"/>
    <property type="match status" value="1"/>
</dbReference>
<dbReference type="Pfam" id="PF00226">
    <property type="entry name" value="DnaJ"/>
    <property type="match status" value="1"/>
</dbReference>
<dbReference type="AlphaFoldDB" id="A0A815DIK5"/>
<gene>
    <name evidence="2" type="ORF">EDS130_LOCUS30488</name>
</gene>
<dbReference type="PRINTS" id="PR00625">
    <property type="entry name" value="JDOMAIN"/>
</dbReference>
<evidence type="ECO:0000259" key="1">
    <source>
        <dbReference type="PROSITE" id="PS50076"/>
    </source>
</evidence>
<evidence type="ECO:0000313" key="3">
    <source>
        <dbReference type="Proteomes" id="UP000663852"/>
    </source>
</evidence>
<accession>A0A815DIK5</accession>
<dbReference type="OrthoDB" id="10250354at2759"/>
<dbReference type="GO" id="GO:0051087">
    <property type="term" value="F:protein-folding chaperone binding"/>
    <property type="evidence" value="ECO:0007669"/>
    <property type="project" value="TreeGrafter"/>
</dbReference>
<feature type="domain" description="J" evidence="1">
    <location>
        <begin position="9"/>
        <end position="73"/>
    </location>
</feature>